<feature type="signal peptide" evidence="2">
    <location>
        <begin position="1"/>
        <end position="22"/>
    </location>
</feature>
<dbReference type="Proteomes" id="UP001462640">
    <property type="component" value="Unassembled WGS sequence"/>
</dbReference>
<evidence type="ECO:0000256" key="2">
    <source>
        <dbReference type="SAM" id="SignalP"/>
    </source>
</evidence>
<comment type="caution">
    <text evidence="3">The sequence shown here is derived from an EMBL/GenBank/DDBJ whole genome shotgun (WGS) entry which is preliminary data.</text>
</comment>
<dbReference type="EMBL" id="JBDPZC010000001">
    <property type="protein sequence ID" value="MEO3711255.1"/>
    <property type="molecule type" value="Genomic_DNA"/>
</dbReference>
<gene>
    <name evidence="3" type="ORF">ABDJ40_00575</name>
</gene>
<dbReference type="RefSeq" id="WP_347604691.1">
    <property type="nucleotide sequence ID" value="NZ_JBDPZC010000001.1"/>
</dbReference>
<feature type="transmembrane region" description="Helical" evidence="1">
    <location>
        <begin position="126"/>
        <end position="144"/>
    </location>
</feature>
<protein>
    <submittedName>
        <fullName evidence="3">DUF3592 domain-containing protein</fullName>
    </submittedName>
</protein>
<keyword evidence="4" id="KW-1185">Reference proteome</keyword>
<sequence>MFRIFASRLFAAGLILSGAALMVSGHRSASKYEALRHHGEEAEAKVTALSSHERRFLQKDGEYTAQVSFRTSRGREIRTQVGIPAAQGHAMARQVTPRTLTVRYLPEDPLVLADANDDPPEARKASGRYLLIGGVILLVLGRLYSRRQAR</sequence>
<evidence type="ECO:0000313" key="4">
    <source>
        <dbReference type="Proteomes" id="UP001462640"/>
    </source>
</evidence>
<accession>A0ABV0G899</accession>
<name>A0ABV0G899_9BURK</name>
<proteinExistence type="predicted"/>
<keyword evidence="1" id="KW-0812">Transmembrane</keyword>
<reference evidence="3 4" key="1">
    <citation type="submission" date="2024-05" db="EMBL/GenBank/DDBJ databases">
        <title>Roseateles sp. 2.12 16S ribosomal RNA gene Genome sequencing and assembly.</title>
        <authorList>
            <person name="Woo H."/>
        </authorList>
    </citation>
    <scope>NUCLEOTIDE SEQUENCE [LARGE SCALE GENOMIC DNA]</scope>
    <source>
        <strain evidence="3 4">2.12</strain>
    </source>
</reference>
<evidence type="ECO:0000256" key="1">
    <source>
        <dbReference type="SAM" id="Phobius"/>
    </source>
</evidence>
<evidence type="ECO:0000313" key="3">
    <source>
        <dbReference type="EMBL" id="MEO3711255.1"/>
    </source>
</evidence>
<organism evidence="3 4">
    <name type="scientific">Roseateles flavus</name>
    <dbReference type="NCBI Taxonomy" id="3149041"/>
    <lineage>
        <taxon>Bacteria</taxon>
        <taxon>Pseudomonadati</taxon>
        <taxon>Pseudomonadota</taxon>
        <taxon>Betaproteobacteria</taxon>
        <taxon>Burkholderiales</taxon>
        <taxon>Sphaerotilaceae</taxon>
        <taxon>Roseateles</taxon>
    </lineage>
</organism>
<keyword evidence="1" id="KW-1133">Transmembrane helix</keyword>
<keyword evidence="1" id="KW-0472">Membrane</keyword>
<keyword evidence="2" id="KW-0732">Signal</keyword>
<feature type="chain" id="PRO_5045453160" evidence="2">
    <location>
        <begin position="23"/>
        <end position="150"/>
    </location>
</feature>